<protein>
    <submittedName>
        <fullName evidence="2">Ppx/GppA family phosphatase</fullName>
    </submittedName>
</protein>
<sequence>MKLASIDVGSYSIRLSVADLDGGLKLIHEEGVITALATDLKESGLLREDRMEESLQVIKSFVEKAKSLGVERIKIVGTEALRRAKNSSEFIKRLKELTGIELKVIAPEEEGRYAFLSVAYSLRPNGRFCIIDQGGGSTEFVCGRGFQVESLRSLPFGIVNLTEEFIHSDPPKLYELESLKNFLDEQIKEVVEPCDQLIGLGGTITTIAAIEYGIYPYKGEEVHGKELSIDKIMFWIETLSSMKEKDRIANFPHIEPKRAKVIIPGLLIFYRSMLLFGKDKIKVSDWGLKEGLLVEEVIKK</sequence>
<accession>A0A7C2ZIC3</accession>
<dbReference type="EMBL" id="DSFP01000053">
    <property type="protein sequence ID" value="HEW46227.1"/>
    <property type="molecule type" value="Genomic_DNA"/>
</dbReference>
<dbReference type="Gene3D" id="3.30.420.150">
    <property type="entry name" value="Exopolyphosphatase. Domain 2"/>
    <property type="match status" value="1"/>
</dbReference>
<name>A0A7C2ZIC3_9AQUI</name>
<dbReference type="PANTHER" id="PTHR30005:SF0">
    <property type="entry name" value="RETROGRADE REGULATION PROTEIN 2"/>
    <property type="match status" value="1"/>
</dbReference>
<dbReference type="GO" id="GO:0016462">
    <property type="term" value="F:pyrophosphatase activity"/>
    <property type="evidence" value="ECO:0007669"/>
    <property type="project" value="TreeGrafter"/>
</dbReference>
<evidence type="ECO:0000259" key="1">
    <source>
        <dbReference type="Pfam" id="PF02541"/>
    </source>
</evidence>
<gene>
    <name evidence="2" type="ORF">ENO47_06125</name>
</gene>
<organism evidence="2">
    <name type="scientific">Hydrogenobacter sp</name>
    <dbReference type="NCBI Taxonomy" id="2152829"/>
    <lineage>
        <taxon>Bacteria</taxon>
        <taxon>Pseudomonadati</taxon>
        <taxon>Aquificota</taxon>
        <taxon>Aquificia</taxon>
        <taxon>Aquificales</taxon>
        <taxon>Aquificaceae</taxon>
        <taxon>Hydrogenobacter</taxon>
    </lineage>
</organism>
<dbReference type="Gene3D" id="3.30.420.40">
    <property type="match status" value="1"/>
</dbReference>
<comment type="caution">
    <text evidence="2">The sequence shown here is derived from an EMBL/GenBank/DDBJ whole genome shotgun (WGS) entry which is preliminary data.</text>
</comment>
<proteinExistence type="predicted"/>
<dbReference type="AlphaFoldDB" id="A0A7C2ZIC3"/>
<dbReference type="SUPFAM" id="SSF53067">
    <property type="entry name" value="Actin-like ATPase domain"/>
    <property type="match status" value="2"/>
</dbReference>
<dbReference type="Pfam" id="PF02541">
    <property type="entry name" value="Ppx-GppA"/>
    <property type="match status" value="1"/>
</dbReference>
<dbReference type="PANTHER" id="PTHR30005">
    <property type="entry name" value="EXOPOLYPHOSPHATASE"/>
    <property type="match status" value="1"/>
</dbReference>
<dbReference type="InterPro" id="IPR050273">
    <property type="entry name" value="GppA/Ppx_hydrolase"/>
</dbReference>
<dbReference type="InterPro" id="IPR003695">
    <property type="entry name" value="Ppx_GppA_N"/>
</dbReference>
<feature type="domain" description="Ppx/GppA phosphatase N-terminal" evidence="1">
    <location>
        <begin position="21"/>
        <end position="297"/>
    </location>
</feature>
<dbReference type="InterPro" id="IPR043129">
    <property type="entry name" value="ATPase_NBD"/>
</dbReference>
<evidence type="ECO:0000313" key="2">
    <source>
        <dbReference type="EMBL" id="HEW46227.1"/>
    </source>
</evidence>
<reference evidence="2" key="1">
    <citation type="journal article" date="2020" name="mSystems">
        <title>Genome- and Community-Level Interaction Insights into Carbon Utilization and Element Cycling Functions of Hydrothermarchaeota in Hydrothermal Sediment.</title>
        <authorList>
            <person name="Zhou Z."/>
            <person name="Liu Y."/>
            <person name="Xu W."/>
            <person name="Pan J."/>
            <person name="Luo Z.H."/>
            <person name="Li M."/>
        </authorList>
    </citation>
    <scope>NUCLEOTIDE SEQUENCE [LARGE SCALE GENOMIC DNA]</scope>
    <source>
        <strain evidence="2">SpSt-132</strain>
    </source>
</reference>